<dbReference type="Gene3D" id="3.20.20.210">
    <property type="match status" value="1"/>
</dbReference>
<sequence>MLDTAVMFNWIPERFRSLKDPLDTYFAMARGTKDAVSSEMTKWFNTNYHYIVPEYEKSTEFKLTHNKPLEAYEKVKKKKRC</sequence>
<organism evidence="2 3">
    <name type="scientific">Bacillus safensis</name>
    <dbReference type="NCBI Taxonomy" id="561879"/>
    <lineage>
        <taxon>Bacteria</taxon>
        <taxon>Bacillati</taxon>
        <taxon>Bacillota</taxon>
        <taxon>Bacilli</taxon>
        <taxon>Bacillales</taxon>
        <taxon>Bacillaceae</taxon>
        <taxon>Bacillus</taxon>
    </lineage>
</organism>
<dbReference type="EMBL" id="AP021906">
    <property type="protein sequence ID" value="BBP88746.1"/>
    <property type="molecule type" value="Genomic_DNA"/>
</dbReference>
<feature type="domain" description="Cobalamin-independent methionine synthase MetE N-terminal" evidence="1">
    <location>
        <begin position="1"/>
        <end position="78"/>
    </location>
</feature>
<dbReference type="GO" id="GO:0008270">
    <property type="term" value="F:zinc ion binding"/>
    <property type="evidence" value="ECO:0007669"/>
    <property type="project" value="InterPro"/>
</dbReference>
<evidence type="ECO:0000313" key="2">
    <source>
        <dbReference type="EMBL" id="BBP88746.1"/>
    </source>
</evidence>
<dbReference type="GO" id="GO:0003871">
    <property type="term" value="F:5-methyltetrahydropteroyltriglutamate-homocysteine S-methyltransferase activity"/>
    <property type="evidence" value="ECO:0007669"/>
    <property type="project" value="InterPro"/>
</dbReference>
<evidence type="ECO:0000313" key="3">
    <source>
        <dbReference type="Proteomes" id="UP000464658"/>
    </source>
</evidence>
<dbReference type="Pfam" id="PF08267">
    <property type="entry name" value="Meth_synt_1"/>
    <property type="match status" value="1"/>
</dbReference>
<dbReference type="InterPro" id="IPR038071">
    <property type="entry name" value="UROD/MetE-like_sf"/>
</dbReference>
<dbReference type="Proteomes" id="UP000464658">
    <property type="component" value="Chromosome"/>
</dbReference>
<protein>
    <recommendedName>
        <fullName evidence="1">Cobalamin-independent methionine synthase MetE N-terminal domain-containing protein</fullName>
    </recommendedName>
</protein>
<name>A0A5S9MB25_BACIA</name>
<accession>A0A5S9MB25</accession>
<dbReference type="PANTHER" id="PTHR30519">
    <property type="entry name" value="5-METHYLTETRAHYDROPTEROYLTRIGLUTAMATE--HOMOCYSTEINE METHYLTRANSFERASE"/>
    <property type="match status" value="1"/>
</dbReference>
<dbReference type="AlphaFoldDB" id="A0A5S9MB25"/>
<dbReference type="SUPFAM" id="SSF51726">
    <property type="entry name" value="UROD/MetE-like"/>
    <property type="match status" value="1"/>
</dbReference>
<dbReference type="GO" id="GO:0008652">
    <property type="term" value="P:amino acid biosynthetic process"/>
    <property type="evidence" value="ECO:0007669"/>
    <property type="project" value="InterPro"/>
</dbReference>
<proteinExistence type="predicted"/>
<dbReference type="InterPro" id="IPR013215">
    <property type="entry name" value="Cbl-indep_Met_Synth_N"/>
</dbReference>
<reference evidence="2 3" key="1">
    <citation type="submission" date="2019-12" db="EMBL/GenBank/DDBJ databases">
        <title>Full genome sequence of a Bacillus safensis strain isolated from commercially available natto in Indonesia.</title>
        <authorList>
            <person name="Yoshida M."/>
            <person name="Uomi M."/>
            <person name="Waturangi D."/>
            <person name="Ekaputri J.J."/>
            <person name="Setiamarga D.H.E."/>
        </authorList>
    </citation>
    <scope>NUCLEOTIDE SEQUENCE [LARGE SCALE GENOMIC DNA]</scope>
    <source>
        <strain evidence="2 3">IDN1</strain>
    </source>
</reference>
<gene>
    <name evidence="2" type="ORF">BsIDN1_23640</name>
</gene>
<evidence type="ECO:0000259" key="1">
    <source>
        <dbReference type="Pfam" id="PF08267"/>
    </source>
</evidence>